<accession>A0A4C1W9I6</accession>
<keyword evidence="2" id="KW-1185">Reference proteome</keyword>
<organism evidence="1 2">
    <name type="scientific">Eumeta variegata</name>
    <name type="common">Bagworm moth</name>
    <name type="synonym">Eumeta japonica</name>
    <dbReference type="NCBI Taxonomy" id="151549"/>
    <lineage>
        <taxon>Eukaryota</taxon>
        <taxon>Metazoa</taxon>
        <taxon>Ecdysozoa</taxon>
        <taxon>Arthropoda</taxon>
        <taxon>Hexapoda</taxon>
        <taxon>Insecta</taxon>
        <taxon>Pterygota</taxon>
        <taxon>Neoptera</taxon>
        <taxon>Endopterygota</taxon>
        <taxon>Lepidoptera</taxon>
        <taxon>Glossata</taxon>
        <taxon>Ditrysia</taxon>
        <taxon>Tineoidea</taxon>
        <taxon>Psychidae</taxon>
        <taxon>Oiketicinae</taxon>
        <taxon>Eumeta</taxon>
    </lineage>
</organism>
<evidence type="ECO:0000313" key="1">
    <source>
        <dbReference type="EMBL" id="GBP46797.1"/>
    </source>
</evidence>
<comment type="caution">
    <text evidence="1">The sequence shown here is derived from an EMBL/GenBank/DDBJ whole genome shotgun (WGS) entry which is preliminary data.</text>
</comment>
<protein>
    <submittedName>
        <fullName evidence="1">Uncharacterized protein</fullName>
    </submittedName>
</protein>
<name>A0A4C1W9I6_EUMVA</name>
<reference evidence="1 2" key="1">
    <citation type="journal article" date="2019" name="Commun. Biol.">
        <title>The bagworm genome reveals a unique fibroin gene that provides high tensile strength.</title>
        <authorList>
            <person name="Kono N."/>
            <person name="Nakamura H."/>
            <person name="Ohtoshi R."/>
            <person name="Tomita M."/>
            <person name="Numata K."/>
            <person name="Arakawa K."/>
        </authorList>
    </citation>
    <scope>NUCLEOTIDE SEQUENCE [LARGE SCALE GENOMIC DNA]</scope>
</reference>
<proteinExistence type="predicted"/>
<sequence>MHYCGNAPSQMSDDGLQRLTAVRGRSCTGVLRESAKQYDVVRRLNIAKLIFERAYNTDRRNVCLVIFSERNFLRREWLTSSRYRAPRRPTRARYRQGVLN</sequence>
<dbReference type="AlphaFoldDB" id="A0A4C1W9I6"/>
<dbReference type="Proteomes" id="UP000299102">
    <property type="component" value="Unassembled WGS sequence"/>
</dbReference>
<dbReference type="EMBL" id="BGZK01000489">
    <property type="protein sequence ID" value="GBP46797.1"/>
    <property type="molecule type" value="Genomic_DNA"/>
</dbReference>
<gene>
    <name evidence="1" type="ORF">EVAR_10765_1</name>
</gene>
<evidence type="ECO:0000313" key="2">
    <source>
        <dbReference type="Proteomes" id="UP000299102"/>
    </source>
</evidence>